<proteinExistence type="predicted"/>
<evidence type="ECO:0000256" key="1">
    <source>
        <dbReference type="SAM" id="Phobius"/>
    </source>
</evidence>
<keyword evidence="1" id="KW-1133">Transmembrane helix</keyword>
<sequence>MLGGASGVAEAATGIGVAFAFMMVLSVVARHGTRWVSALLRTRDGGIVVVLALALGLGVVVLGAGWGRELAVVHRRPRPVSPPRR</sequence>
<dbReference type="OrthoDB" id="3294398at2"/>
<dbReference type="RefSeq" id="WP_072919957.1">
    <property type="nucleotide sequence ID" value="NZ_FRDM01000022.1"/>
</dbReference>
<keyword evidence="1" id="KW-0472">Membrane</keyword>
<evidence type="ECO:0000313" key="3">
    <source>
        <dbReference type="Proteomes" id="UP000184428"/>
    </source>
</evidence>
<reference evidence="2 3" key="1">
    <citation type="submission" date="2016-12" db="EMBL/GenBank/DDBJ databases">
        <authorList>
            <person name="Song W.-J."/>
            <person name="Kurnit D.M."/>
        </authorList>
    </citation>
    <scope>NUCLEOTIDE SEQUENCE [LARGE SCALE GENOMIC DNA]</scope>
    <source>
        <strain evidence="2 3">DSM 43162</strain>
    </source>
</reference>
<dbReference type="Proteomes" id="UP000184428">
    <property type="component" value="Unassembled WGS sequence"/>
</dbReference>
<evidence type="ECO:0000313" key="2">
    <source>
        <dbReference type="EMBL" id="SHN83875.1"/>
    </source>
</evidence>
<gene>
    <name evidence="2" type="ORF">SAMN05660350_03497</name>
</gene>
<feature type="transmembrane region" description="Helical" evidence="1">
    <location>
        <begin position="45"/>
        <end position="66"/>
    </location>
</feature>
<name>A0A1M7ULV0_9ACTN</name>
<accession>A0A1M7ULV0</accession>
<dbReference type="AlphaFoldDB" id="A0A1M7ULV0"/>
<dbReference type="EMBL" id="FRDM01000022">
    <property type="protein sequence ID" value="SHN83875.1"/>
    <property type="molecule type" value="Genomic_DNA"/>
</dbReference>
<feature type="transmembrane region" description="Helical" evidence="1">
    <location>
        <begin position="12"/>
        <end position="33"/>
    </location>
</feature>
<protein>
    <submittedName>
        <fullName evidence="2">Monovalent cation:H+ antiporter-2, CPA2 family</fullName>
    </submittedName>
</protein>
<organism evidence="2 3">
    <name type="scientific">Geodermatophilus obscurus</name>
    <dbReference type="NCBI Taxonomy" id="1861"/>
    <lineage>
        <taxon>Bacteria</taxon>
        <taxon>Bacillati</taxon>
        <taxon>Actinomycetota</taxon>
        <taxon>Actinomycetes</taxon>
        <taxon>Geodermatophilales</taxon>
        <taxon>Geodermatophilaceae</taxon>
        <taxon>Geodermatophilus</taxon>
    </lineage>
</organism>
<keyword evidence="1" id="KW-0812">Transmembrane</keyword>